<feature type="non-terminal residue" evidence="1">
    <location>
        <position position="42"/>
    </location>
</feature>
<name>A0ACA9PB45_9GLOM</name>
<reference evidence="1" key="1">
    <citation type="submission" date="2021-06" db="EMBL/GenBank/DDBJ databases">
        <authorList>
            <person name="Kallberg Y."/>
            <person name="Tangrot J."/>
            <person name="Rosling A."/>
        </authorList>
    </citation>
    <scope>NUCLEOTIDE SEQUENCE</scope>
    <source>
        <strain evidence="1">28 12/20/2015</strain>
    </source>
</reference>
<evidence type="ECO:0000313" key="2">
    <source>
        <dbReference type="Proteomes" id="UP000789366"/>
    </source>
</evidence>
<organism evidence="1 2">
    <name type="scientific">Cetraspora pellucida</name>
    <dbReference type="NCBI Taxonomy" id="1433469"/>
    <lineage>
        <taxon>Eukaryota</taxon>
        <taxon>Fungi</taxon>
        <taxon>Fungi incertae sedis</taxon>
        <taxon>Mucoromycota</taxon>
        <taxon>Glomeromycotina</taxon>
        <taxon>Glomeromycetes</taxon>
        <taxon>Diversisporales</taxon>
        <taxon>Gigasporaceae</taxon>
        <taxon>Cetraspora</taxon>
    </lineage>
</organism>
<comment type="caution">
    <text evidence="1">The sequence shown here is derived from an EMBL/GenBank/DDBJ whole genome shotgun (WGS) entry which is preliminary data.</text>
</comment>
<accession>A0ACA9PB45</accession>
<dbReference type="EMBL" id="CAJVPW010022124">
    <property type="protein sequence ID" value="CAG8696245.1"/>
    <property type="molecule type" value="Genomic_DNA"/>
</dbReference>
<keyword evidence="2" id="KW-1185">Reference proteome</keyword>
<dbReference type="Proteomes" id="UP000789366">
    <property type="component" value="Unassembled WGS sequence"/>
</dbReference>
<sequence length="42" mass="4727">MLSSRQTRQPTLDSVVEANESKKNAINDLIRAFVQADIPLEK</sequence>
<proteinExistence type="predicted"/>
<protein>
    <submittedName>
        <fullName evidence="1">1463_t:CDS:1</fullName>
    </submittedName>
</protein>
<evidence type="ECO:0000313" key="1">
    <source>
        <dbReference type="EMBL" id="CAG8696245.1"/>
    </source>
</evidence>
<gene>
    <name evidence="1" type="ORF">SPELUC_LOCUS11034</name>
</gene>